<dbReference type="RefSeq" id="WP_130970826.1">
    <property type="nucleotide sequence ID" value="NZ_SITJ01000066.1"/>
</dbReference>
<dbReference type="EMBL" id="SITJ01000066">
    <property type="protein sequence ID" value="TBL67821.1"/>
    <property type="molecule type" value="Genomic_DNA"/>
</dbReference>
<sequence length="155" mass="17594">MDADIISFESLLAAQEAAKWSLWTMIGGWVSGLATTVACFIALRSTNSWREQEKYKRIISLKESIFSYKSTLYYVPSDLKPSPEFKDIAFQLQDALDAIHKQCLLLGYDEMPNNEIWKAFLELFELHSELLQGNIKANVLVGATSRLSLLVKTKQ</sequence>
<evidence type="ECO:0000313" key="2">
    <source>
        <dbReference type="EMBL" id="TBL67821.1"/>
    </source>
</evidence>
<evidence type="ECO:0000313" key="3">
    <source>
        <dbReference type="Proteomes" id="UP000291600"/>
    </source>
</evidence>
<reference evidence="2 3" key="1">
    <citation type="submission" date="2019-02" db="EMBL/GenBank/DDBJ databases">
        <title>Comparative genomic analysis of the Hafnia genus genomes.</title>
        <authorList>
            <person name="Zhiqiu Y."/>
            <person name="Chao Y."/>
            <person name="Yuhui D."/>
            <person name="Di H."/>
            <person name="Bin L."/>
        </authorList>
    </citation>
    <scope>NUCLEOTIDE SEQUENCE [LARGE SCALE GENOMIC DNA]</scope>
    <source>
        <strain evidence="2 3">PCM_1210</strain>
    </source>
</reference>
<dbReference type="Proteomes" id="UP000291600">
    <property type="component" value="Unassembled WGS sequence"/>
</dbReference>
<keyword evidence="1" id="KW-1133">Transmembrane helix</keyword>
<proteinExistence type="predicted"/>
<dbReference type="AlphaFoldDB" id="A0ABD7Q430"/>
<organism evidence="2 3">
    <name type="scientific">Hafnia alvei</name>
    <dbReference type="NCBI Taxonomy" id="569"/>
    <lineage>
        <taxon>Bacteria</taxon>
        <taxon>Pseudomonadati</taxon>
        <taxon>Pseudomonadota</taxon>
        <taxon>Gammaproteobacteria</taxon>
        <taxon>Enterobacterales</taxon>
        <taxon>Hafniaceae</taxon>
        <taxon>Hafnia</taxon>
    </lineage>
</organism>
<protein>
    <submittedName>
        <fullName evidence="2">Uncharacterized protein</fullName>
    </submittedName>
</protein>
<comment type="caution">
    <text evidence="2">The sequence shown here is derived from an EMBL/GenBank/DDBJ whole genome shotgun (WGS) entry which is preliminary data.</text>
</comment>
<feature type="transmembrane region" description="Helical" evidence="1">
    <location>
        <begin position="20"/>
        <end position="43"/>
    </location>
</feature>
<accession>A0ABD7Q430</accession>
<name>A0ABD7Q430_HAFAL</name>
<gene>
    <name evidence="2" type="ORF">EYY96_09660</name>
</gene>
<keyword evidence="1" id="KW-0472">Membrane</keyword>
<keyword evidence="1" id="KW-0812">Transmembrane</keyword>
<evidence type="ECO:0000256" key="1">
    <source>
        <dbReference type="SAM" id="Phobius"/>
    </source>
</evidence>